<evidence type="ECO:0000313" key="2">
    <source>
        <dbReference type="Proteomes" id="UP000231328"/>
    </source>
</evidence>
<dbReference type="AlphaFoldDB" id="A0AAP8GG29"/>
<dbReference type="EMBL" id="NMVR01000435">
    <property type="protein sequence ID" value="PJG36264.1"/>
    <property type="molecule type" value="Genomic_DNA"/>
</dbReference>
<dbReference type="Proteomes" id="UP000231328">
    <property type="component" value="Unassembled WGS sequence"/>
</dbReference>
<accession>A0AAP8GG29</accession>
<name>A0AAP8GG29_9ENTR</name>
<dbReference type="PANTHER" id="PTHR30050:SF8">
    <property type="entry name" value="PRIMOSOMAL PROTEIN DNAI"/>
    <property type="match status" value="1"/>
</dbReference>
<dbReference type="Gene3D" id="3.40.50.300">
    <property type="entry name" value="P-loop containing nucleotide triphosphate hydrolases"/>
    <property type="match status" value="1"/>
</dbReference>
<dbReference type="PANTHER" id="PTHR30050">
    <property type="entry name" value="CHROMOSOMAL REPLICATION INITIATOR PROTEIN DNAA"/>
    <property type="match status" value="1"/>
</dbReference>
<sequence length="123" mass="14095">IRYLQCPCKIKYDEERFEAELIISHHLQRDTLNAKLKDIYMNHRDRLDVAMAADDICTAITNGEQVKGLYLYGPFGTGKSFILGAIANQLKSKKVRSTIIYLPEFIRTLKGGFKDGSFEKKLH</sequence>
<feature type="non-terminal residue" evidence="1">
    <location>
        <position position="1"/>
    </location>
</feature>
<evidence type="ECO:0000313" key="1">
    <source>
        <dbReference type="EMBL" id="PJG36264.1"/>
    </source>
</evidence>
<gene>
    <name evidence="1" type="ORF">CGZ54_29410</name>
</gene>
<reference evidence="1 2" key="1">
    <citation type="submission" date="2017-07" db="EMBL/GenBank/DDBJ databases">
        <title>Draft genome sequence of Enterobacter cloacae ST128, a clinical strain coproducing KPC-2 and NDM-1 carbapenemases.</title>
        <authorList>
            <person name="Li X."/>
        </authorList>
    </citation>
    <scope>NUCLEOTIDE SEQUENCE [LARGE SCALE GENOMIC DNA]</scope>
    <source>
        <strain evidence="1 2">HBY</strain>
    </source>
</reference>
<dbReference type="SUPFAM" id="SSF52540">
    <property type="entry name" value="P-loop containing nucleoside triphosphate hydrolases"/>
    <property type="match status" value="1"/>
</dbReference>
<feature type="non-terminal residue" evidence="1">
    <location>
        <position position="123"/>
    </location>
</feature>
<organism evidence="1 2">
    <name type="scientific">Enterobacter hormaechei</name>
    <dbReference type="NCBI Taxonomy" id="158836"/>
    <lineage>
        <taxon>Bacteria</taxon>
        <taxon>Pseudomonadati</taxon>
        <taxon>Pseudomonadota</taxon>
        <taxon>Gammaproteobacteria</taxon>
        <taxon>Enterobacterales</taxon>
        <taxon>Enterobacteriaceae</taxon>
        <taxon>Enterobacter</taxon>
        <taxon>Enterobacter cloacae complex</taxon>
    </lineage>
</organism>
<proteinExistence type="predicted"/>
<protein>
    <submittedName>
        <fullName evidence="1">Primosomal protein DnaI</fullName>
    </submittedName>
</protein>
<dbReference type="RefSeq" id="WP_127345938.1">
    <property type="nucleotide sequence ID" value="NZ_NMVR01000435.1"/>
</dbReference>
<dbReference type="InterPro" id="IPR027417">
    <property type="entry name" value="P-loop_NTPase"/>
</dbReference>
<dbReference type="GO" id="GO:0006260">
    <property type="term" value="P:DNA replication"/>
    <property type="evidence" value="ECO:0007669"/>
    <property type="project" value="TreeGrafter"/>
</dbReference>
<comment type="caution">
    <text evidence="1">The sequence shown here is derived from an EMBL/GenBank/DDBJ whole genome shotgun (WGS) entry which is preliminary data.</text>
</comment>